<feature type="region of interest" description="Disordered" evidence="7">
    <location>
        <begin position="97"/>
        <end position="133"/>
    </location>
</feature>
<dbReference type="GO" id="GO:0005912">
    <property type="term" value="C:adherens junction"/>
    <property type="evidence" value="ECO:0007669"/>
    <property type="project" value="TreeGrafter"/>
</dbReference>
<dbReference type="InterPro" id="IPR011989">
    <property type="entry name" value="ARM-like"/>
</dbReference>
<dbReference type="InterPro" id="IPR028435">
    <property type="entry name" value="Plakophilin/d_Catenin"/>
</dbReference>
<dbReference type="PaxDb" id="30732-ENSOMEP00000031354"/>
<dbReference type="PANTHER" id="PTHR10372:SF3">
    <property type="entry name" value="PLAKOPHILIN-1"/>
    <property type="match status" value="1"/>
</dbReference>
<reference evidence="8" key="1">
    <citation type="submission" date="2025-08" db="UniProtKB">
        <authorList>
            <consortium name="Ensembl"/>
        </authorList>
    </citation>
    <scope>IDENTIFICATION</scope>
</reference>
<name>A0A3B3DPJ7_ORYME</name>
<evidence type="ECO:0000256" key="6">
    <source>
        <dbReference type="PROSITE-ProRule" id="PRU00259"/>
    </source>
</evidence>
<dbReference type="GO" id="GO:0005634">
    <property type="term" value="C:nucleus"/>
    <property type="evidence" value="ECO:0007669"/>
    <property type="project" value="TreeGrafter"/>
</dbReference>
<dbReference type="SUPFAM" id="SSF48371">
    <property type="entry name" value="ARM repeat"/>
    <property type="match status" value="1"/>
</dbReference>
<dbReference type="GO" id="GO:0005886">
    <property type="term" value="C:plasma membrane"/>
    <property type="evidence" value="ECO:0007669"/>
    <property type="project" value="TreeGrafter"/>
</dbReference>
<dbReference type="GeneID" id="112145652"/>
<reference evidence="8" key="2">
    <citation type="submission" date="2025-09" db="UniProtKB">
        <authorList>
            <consortium name="Ensembl"/>
        </authorList>
    </citation>
    <scope>IDENTIFICATION</scope>
</reference>
<feature type="repeat" description="ARM" evidence="6">
    <location>
        <begin position="356"/>
        <end position="398"/>
    </location>
</feature>
<evidence type="ECO:0000256" key="4">
    <source>
        <dbReference type="ARBA" id="ARBA00022889"/>
    </source>
</evidence>
<dbReference type="Ensembl" id="ENSOMET00000022589.1">
    <property type="protein sequence ID" value="ENSOMEP00000031354.1"/>
    <property type="gene ID" value="ENSOMEG00000016150.1"/>
</dbReference>
<keyword evidence="5" id="KW-0965">Cell junction</keyword>
<dbReference type="Gene3D" id="1.25.10.10">
    <property type="entry name" value="Leucine-rich Repeat Variant"/>
    <property type="match status" value="1"/>
</dbReference>
<evidence type="ECO:0000256" key="3">
    <source>
        <dbReference type="ARBA" id="ARBA00022737"/>
    </source>
</evidence>
<feature type="region of interest" description="Disordered" evidence="7">
    <location>
        <begin position="282"/>
        <end position="304"/>
    </location>
</feature>
<accession>A0A3B3DPJ7</accession>
<feature type="compositionally biased region" description="Low complexity" evidence="7">
    <location>
        <begin position="122"/>
        <end position="133"/>
    </location>
</feature>
<sequence length="796" mass="87496">MRPGTQTENESKRQTAGQSFRSIVSSWARSSSSRRAGQGALFFFFFFSPHTARTPVRLLHFETVRTQVDMTALDPLKSVMALGNVDDTSLALPSRHKQLTGEQRVREQVQTIKRTKSRHLSSRSGSTSMSPTSPLDDSVFVDFAKSSTSNGSVFLGNGYSKNHIQEKSMNKQSQSCVKKQTGYHYERRYGGPVGALPVGQRNTSRSEPDLVWRRSVVQPSVPSQRMVSNKNSYVTRRSTSQYITGPALHPQPLHLPNGSAQTKMNGKINGKINGQVISSKTNISRTQSRPSMTESSSKIKGHSGVNGNSVVTDITVKDAVKFLSSEDEEYQYCGASFIQHNTYNNDKAKEEVLQLKGIPALVNLVCSPCSRVSLTASAALRNLSFKNDSTKEEIHHCGGITKAVEKLKASKSVDLHKQLTGLLWNLSSSDNLRPDLLKSALPVLMPDPAGPQNTKSTERPEKDPDVFYHATGCFRNLSCAKQNSRQFMRTHPGLIDSLVSYVEKCVAAEKPDDLSVENCVCVLHNLTFQLETEAPSVFKRINALANQSSKSQTQNSSSSVGCFSSPSKAPEVERCFDYPSVEDPQPSGAGWLIHSKTLSSYLSLLKRSKRDETLEACCGAMRNLTAHEGIVFSVLSQIIVKNLNGMQIITPLLRSSKVNLQKNMLTLVSNLMKNPNLQSAIGGKALPELLDLLRQGPSGAHDSDDNLALACQIASCLITKEPERNKKHLNSTLIKSLTELSENRFMPKSSKAAGVLLYKIWSDKDLQSFLKKQGMSKSSFVNDITVAAYKSAQVVD</sequence>
<dbReference type="Pfam" id="PF00514">
    <property type="entry name" value="Arm"/>
    <property type="match status" value="1"/>
</dbReference>
<dbReference type="CTD" id="797838"/>
<feature type="region of interest" description="Disordered" evidence="7">
    <location>
        <begin position="443"/>
        <end position="462"/>
    </location>
</feature>
<dbReference type="RefSeq" id="XP_024126779.2">
    <property type="nucleotide sequence ID" value="XM_024271011.2"/>
</dbReference>
<dbReference type="PANTHER" id="PTHR10372">
    <property type="entry name" value="PLAKOPHILLIN-RELATED"/>
    <property type="match status" value="1"/>
</dbReference>
<dbReference type="AlphaFoldDB" id="A0A3B3DPJ7"/>
<protein>
    <submittedName>
        <fullName evidence="8">Plakophilin 1b</fullName>
    </submittedName>
</protein>
<dbReference type="SMART" id="SM00185">
    <property type="entry name" value="ARM"/>
    <property type="match status" value="5"/>
</dbReference>
<dbReference type="OMA" id="SEPDLAW"/>
<evidence type="ECO:0000256" key="7">
    <source>
        <dbReference type="SAM" id="MobiDB-lite"/>
    </source>
</evidence>
<evidence type="ECO:0000256" key="5">
    <source>
        <dbReference type="ARBA" id="ARBA00022949"/>
    </source>
</evidence>
<dbReference type="KEGG" id="oml:112145652"/>
<organism evidence="8 9">
    <name type="scientific">Oryzias melastigma</name>
    <name type="common">Marine medaka</name>
    <dbReference type="NCBI Taxonomy" id="30732"/>
    <lineage>
        <taxon>Eukaryota</taxon>
        <taxon>Metazoa</taxon>
        <taxon>Chordata</taxon>
        <taxon>Craniata</taxon>
        <taxon>Vertebrata</taxon>
        <taxon>Euteleostomi</taxon>
        <taxon>Actinopterygii</taxon>
        <taxon>Neopterygii</taxon>
        <taxon>Teleostei</taxon>
        <taxon>Neoteleostei</taxon>
        <taxon>Acanthomorphata</taxon>
        <taxon>Ovalentaria</taxon>
        <taxon>Atherinomorphae</taxon>
        <taxon>Beloniformes</taxon>
        <taxon>Adrianichthyidae</taxon>
        <taxon>Oryziinae</taxon>
        <taxon>Oryzias</taxon>
    </lineage>
</organism>
<comment type="similarity">
    <text evidence="2">Belongs to the beta-catenin family.</text>
</comment>
<evidence type="ECO:0000313" key="8">
    <source>
        <dbReference type="Ensembl" id="ENSOMEP00000031354.1"/>
    </source>
</evidence>
<dbReference type="STRING" id="30732.ENSOMEP00000031354"/>
<dbReference type="InterPro" id="IPR016024">
    <property type="entry name" value="ARM-type_fold"/>
</dbReference>
<evidence type="ECO:0000256" key="2">
    <source>
        <dbReference type="ARBA" id="ARBA00005462"/>
    </source>
</evidence>
<feature type="compositionally biased region" description="Polar residues" evidence="7">
    <location>
        <begin position="282"/>
        <end position="298"/>
    </location>
</feature>
<dbReference type="OrthoDB" id="3245100at2759"/>
<keyword evidence="9" id="KW-1185">Reference proteome</keyword>
<evidence type="ECO:0000313" key="9">
    <source>
        <dbReference type="Proteomes" id="UP000261560"/>
    </source>
</evidence>
<dbReference type="GO" id="GO:0098609">
    <property type="term" value="P:cell-cell adhesion"/>
    <property type="evidence" value="ECO:0007669"/>
    <property type="project" value="InterPro"/>
</dbReference>
<dbReference type="PROSITE" id="PS50176">
    <property type="entry name" value="ARM_REPEAT"/>
    <property type="match status" value="1"/>
</dbReference>
<proteinExistence type="inferred from homology"/>
<dbReference type="InterPro" id="IPR000225">
    <property type="entry name" value="Armadillo"/>
</dbReference>
<dbReference type="GeneTree" id="ENSGT00940000156735"/>
<keyword evidence="3" id="KW-0677">Repeat</keyword>
<dbReference type="Proteomes" id="UP000261560">
    <property type="component" value="Unplaced"/>
</dbReference>
<comment type="subcellular location">
    <subcellularLocation>
        <location evidence="1">Cell junction</location>
    </subcellularLocation>
</comment>
<keyword evidence="4" id="KW-0130">Cell adhesion</keyword>
<dbReference type="GO" id="GO:0005737">
    <property type="term" value="C:cytoplasm"/>
    <property type="evidence" value="ECO:0007669"/>
    <property type="project" value="TreeGrafter"/>
</dbReference>
<evidence type="ECO:0000256" key="1">
    <source>
        <dbReference type="ARBA" id="ARBA00004282"/>
    </source>
</evidence>